<keyword evidence="2" id="KW-1185">Reference proteome</keyword>
<evidence type="ECO:0000313" key="1">
    <source>
        <dbReference type="EMBL" id="KAH9528905.1"/>
    </source>
</evidence>
<dbReference type="Proteomes" id="UP000790347">
    <property type="component" value="Unassembled WGS sequence"/>
</dbReference>
<reference evidence="1" key="1">
    <citation type="submission" date="2013-05" db="EMBL/GenBank/DDBJ databases">
        <authorList>
            <person name="Yim A.K.Y."/>
            <person name="Chan T.F."/>
            <person name="Ji K.M."/>
            <person name="Liu X.Y."/>
            <person name="Zhou J.W."/>
            <person name="Li R.Q."/>
            <person name="Yang K.Y."/>
            <person name="Li J."/>
            <person name="Li M."/>
            <person name="Law P.T.W."/>
            <person name="Wu Y.L."/>
            <person name="Cai Z.L."/>
            <person name="Qin H."/>
            <person name="Bao Y."/>
            <person name="Leung R.K.K."/>
            <person name="Ng P.K.S."/>
            <person name="Zou J."/>
            <person name="Zhong X.J."/>
            <person name="Ran P.X."/>
            <person name="Zhong N.S."/>
            <person name="Liu Z.G."/>
            <person name="Tsui S.K.W."/>
        </authorList>
    </citation>
    <scope>NUCLEOTIDE SEQUENCE</scope>
    <source>
        <strain evidence="1">Derf</strain>
        <tissue evidence="1">Whole organism</tissue>
    </source>
</reference>
<evidence type="ECO:0000313" key="2">
    <source>
        <dbReference type="Proteomes" id="UP000790347"/>
    </source>
</evidence>
<dbReference type="AlphaFoldDB" id="A0A922ID36"/>
<organism evidence="1 2">
    <name type="scientific">Dermatophagoides farinae</name>
    <name type="common">American house dust mite</name>
    <dbReference type="NCBI Taxonomy" id="6954"/>
    <lineage>
        <taxon>Eukaryota</taxon>
        <taxon>Metazoa</taxon>
        <taxon>Ecdysozoa</taxon>
        <taxon>Arthropoda</taxon>
        <taxon>Chelicerata</taxon>
        <taxon>Arachnida</taxon>
        <taxon>Acari</taxon>
        <taxon>Acariformes</taxon>
        <taxon>Sarcoptiformes</taxon>
        <taxon>Astigmata</taxon>
        <taxon>Psoroptidia</taxon>
        <taxon>Analgoidea</taxon>
        <taxon>Pyroglyphidae</taxon>
        <taxon>Dermatophagoidinae</taxon>
        <taxon>Dermatophagoides</taxon>
    </lineage>
</organism>
<proteinExistence type="predicted"/>
<sequence>MFKHMNPEYFIVMMGVWSGECYKKNKRNFESYTKANGYLPYLNRKVSMKTNTANQNDFVMNRIEKKLNDEIQT</sequence>
<comment type="caution">
    <text evidence="1">The sequence shown here is derived from an EMBL/GenBank/DDBJ whole genome shotgun (WGS) entry which is preliminary data.</text>
</comment>
<name>A0A922ID36_DERFA</name>
<gene>
    <name evidence="1" type="ORF">DERF_002812</name>
</gene>
<accession>A0A922ID36</accession>
<reference evidence="1" key="2">
    <citation type="journal article" date="2022" name="Res Sq">
        <title>Comparative Genomics Reveals Insights into the Divergent Evolution of Astigmatic Mites and Household Pest Adaptations.</title>
        <authorList>
            <person name="Xiong Q."/>
            <person name="Wan A.T.-Y."/>
            <person name="Liu X.-Y."/>
            <person name="Fung C.S.-H."/>
            <person name="Xiao X."/>
            <person name="Malainual N."/>
            <person name="Hou J."/>
            <person name="Wang L."/>
            <person name="Wang M."/>
            <person name="Yang K."/>
            <person name="Cui Y."/>
            <person name="Leung E."/>
            <person name="Nong W."/>
            <person name="Shin S.-K."/>
            <person name="Au S."/>
            <person name="Jeong K.Y."/>
            <person name="Chew F.T."/>
            <person name="Hui J."/>
            <person name="Leung T.F."/>
            <person name="Tungtrongchitr A."/>
            <person name="Zhong N."/>
            <person name="Liu Z."/>
            <person name="Tsui S."/>
        </authorList>
    </citation>
    <scope>NUCLEOTIDE SEQUENCE</scope>
    <source>
        <strain evidence="1">Derf</strain>
        <tissue evidence="1">Whole organism</tissue>
    </source>
</reference>
<dbReference type="EMBL" id="ASGP02000001">
    <property type="protein sequence ID" value="KAH9528905.1"/>
    <property type="molecule type" value="Genomic_DNA"/>
</dbReference>
<protein>
    <submittedName>
        <fullName evidence="1">Uncharacterized protein</fullName>
    </submittedName>
</protein>